<reference evidence="2 3" key="1">
    <citation type="submission" date="2020-04" db="EMBL/GenBank/DDBJ databases">
        <title>Metagenomic profiling of ammonia- and methane-oxidizing microorganisms in a Dutch drinking water treatment plant.</title>
        <authorList>
            <person name="Poghosyan L."/>
            <person name="Leucker S."/>
        </authorList>
    </citation>
    <scope>NUCLEOTIDE SEQUENCE [LARGE SCALE GENOMIC DNA]</scope>
    <source>
        <strain evidence="2">S-RSF-IL-03</strain>
    </source>
</reference>
<dbReference type="Proteomes" id="UP000580839">
    <property type="component" value="Unassembled WGS sequence"/>
</dbReference>
<comment type="caution">
    <text evidence="2">The sequence shown here is derived from an EMBL/GenBank/DDBJ whole genome shotgun (WGS) entry which is preliminary data.</text>
</comment>
<dbReference type="InterPro" id="IPR003593">
    <property type="entry name" value="AAA+_ATPase"/>
</dbReference>
<accession>A0A849T067</accession>
<dbReference type="Pfam" id="PF13177">
    <property type="entry name" value="DNA_pol3_delta2"/>
    <property type="match status" value="1"/>
</dbReference>
<dbReference type="PANTHER" id="PTHR11669">
    <property type="entry name" value="REPLICATION FACTOR C / DNA POLYMERASE III GAMMA-TAU SUBUNIT"/>
    <property type="match status" value="1"/>
</dbReference>
<organism evidence="2 3">
    <name type="scientific">Eiseniibacteriota bacterium</name>
    <dbReference type="NCBI Taxonomy" id="2212470"/>
    <lineage>
        <taxon>Bacteria</taxon>
        <taxon>Candidatus Eiseniibacteriota</taxon>
    </lineage>
</organism>
<name>A0A849T067_UNCEI</name>
<feature type="domain" description="AAA+ ATPase" evidence="1">
    <location>
        <begin position="28"/>
        <end position="211"/>
    </location>
</feature>
<sequence length="392" mass="43301">MALVTLSELLAQPAAASFMRGVLASGRFGNAYLLHGPPGVGKGTAALAFARALLCERAGGRREQAPAGAVALDDSCGTCNACIKTRSMQHPDLKFAFPVSGEERELDESIGEVHADMRSDPLHVFSYDKAASIRLSITRELLRELAFQPYEAPRRVVVMRDADRMREDQYSALLKSIEEPGAATVWVLTTSRLARLPATIRSRCQRVRLAAIGEATVREFLIERAAVDEKSARMLAALTGGNLARALELRGVNAVEQRDKALALLTPALANEPMATWKAAQGFMNFGRTGRETLRRAIEFHMLWLRDLLRTQVGAPRELLVHRDRENEIRRQAALVSPAELRRRLLVLEEALRAIEGNVTPELALFSAMTRVAGARVGEHQWPPHATARWDY</sequence>
<dbReference type="InterPro" id="IPR050238">
    <property type="entry name" value="DNA_Rep/Repair_Clamp_Loader"/>
</dbReference>
<evidence type="ECO:0000313" key="3">
    <source>
        <dbReference type="Proteomes" id="UP000580839"/>
    </source>
</evidence>
<dbReference type="SMART" id="SM00382">
    <property type="entry name" value="AAA"/>
    <property type="match status" value="1"/>
</dbReference>
<dbReference type="InterPro" id="IPR027417">
    <property type="entry name" value="P-loop_NTPase"/>
</dbReference>
<dbReference type="Gene3D" id="3.40.50.300">
    <property type="entry name" value="P-loop containing nucleotide triphosphate hydrolases"/>
    <property type="match status" value="1"/>
</dbReference>
<evidence type="ECO:0000259" key="1">
    <source>
        <dbReference type="SMART" id="SM00382"/>
    </source>
</evidence>
<dbReference type="AlphaFoldDB" id="A0A849T067"/>
<dbReference type="GO" id="GO:0006261">
    <property type="term" value="P:DNA-templated DNA replication"/>
    <property type="evidence" value="ECO:0007669"/>
    <property type="project" value="TreeGrafter"/>
</dbReference>
<dbReference type="SUPFAM" id="SSF52540">
    <property type="entry name" value="P-loop containing nucleoside triphosphate hydrolases"/>
    <property type="match status" value="1"/>
</dbReference>
<gene>
    <name evidence="2" type="ORF">HOP12_11240</name>
</gene>
<protein>
    <submittedName>
        <fullName evidence="2">AAA family ATPase</fullName>
    </submittedName>
</protein>
<proteinExistence type="predicted"/>
<dbReference type="EMBL" id="JABFRW010000143">
    <property type="protein sequence ID" value="NOT34729.1"/>
    <property type="molecule type" value="Genomic_DNA"/>
</dbReference>
<dbReference type="PANTHER" id="PTHR11669:SF8">
    <property type="entry name" value="DNA POLYMERASE III SUBUNIT DELTA"/>
    <property type="match status" value="1"/>
</dbReference>
<evidence type="ECO:0000313" key="2">
    <source>
        <dbReference type="EMBL" id="NOT34729.1"/>
    </source>
</evidence>